<dbReference type="InterPro" id="IPR051436">
    <property type="entry name" value="Autophagy-related_EPG5"/>
</dbReference>
<keyword evidence="2" id="KW-1185">Reference proteome</keyword>
<protein>
    <submittedName>
        <fullName evidence="3">TLDc domain-containing protein</fullName>
    </submittedName>
</protein>
<dbReference type="Pfam" id="PF26103">
    <property type="entry name" value="TPR_Epg5"/>
    <property type="match status" value="1"/>
</dbReference>
<evidence type="ECO:0000259" key="1">
    <source>
        <dbReference type="Pfam" id="PF26103"/>
    </source>
</evidence>
<reference evidence="2" key="1">
    <citation type="submission" date="2012-09" db="EMBL/GenBank/DDBJ databases">
        <authorList>
            <person name="Martin A.A."/>
        </authorList>
    </citation>
    <scope>NUCLEOTIDE SEQUENCE</scope>
</reference>
<name>A0A0K0DLR3_ANGCA</name>
<evidence type="ECO:0000313" key="3">
    <source>
        <dbReference type="WBParaSite" id="ACAC_0001256001-mRNA-1"/>
    </source>
</evidence>
<proteinExistence type="predicted"/>
<organism evidence="2 3">
    <name type="scientific">Angiostrongylus cantonensis</name>
    <name type="common">Rat lungworm</name>
    <dbReference type="NCBI Taxonomy" id="6313"/>
    <lineage>
        <taxon>Eukaryota</taxon>
        <taxon>Metazoa</taxon>
        <taxon>Ecdysozoa</taxon>
        <taxon>Nematoda</taxon>
        <taxon>Chromadorea</taxon>
        <taxon>Rhabditida</taxon>
        <taxon>Rhabditina</taxon>
        <taxon>Rhabditomorpha</taxon>
        <taxon>Strongyloidea</taxon>
        <taxon>Metastrongylidae</taxon>
        <taxon>Angiostrongylus</taxon>
    </lineage>
</organism>
<dbReference type="WBParaSite" id="ACAC_0001256001-mRNA-1">
    <property type="protein sequence ID" value="ACAC_0001256001-mRNA-1"/>
    <property type="gene ID" value="ACAC_0001256001"/>
</dbReference>
<dbReference type="AlphaFoldDB" id="A0A0K0DLR3"/>
<dbReference type="STRING" id="6313.A0A0K0DLR3"/>
<dbReference type="GO" id="GO:0097352">
    <property type="term" value="P:autophagosome maturation"/>
    <property type="evidence" value="ECO:0007669"/>
    <property type="project" value="TreeGrafter"/>
</dbReference>
<dbReference type="PANTHER" id="PTHR31139">
    <property type="entry name" value="ECTOPIC P GRANULES PROTEIN 5 HOMOLOG"/>
    <property type="match status" value="1"/>
</dbReference>
<dbReference type="PANTHER" id="PTHR31139:SF4">
    <property type="entry name" value="ECTOPIC P GRANULES PROTEIN 5 HOMOLOG"/>
    <property type="match status" value="1"/>
</dbReference>
<sequence>MNELVSAGCSTASVVLLARFVEKHYPEVPSIGSQKTFMELFERILHVDQCSYAVQWLTGPSLVSTPIVRLICSSLSYYSKHVHDVGKYLRAWVDLLCVRRPALWNSDSTTLQLLGSIVHIAFMNDTNNFLGIPDIVYSLYQQMLKSWKENSHGILSMFTSDQAPPTLIANSMFEISPWATYLLLLVESKSYPTFYQFLYETLVMKEKLTVEEACKTLEVMLLSQLHIQGGNIALLVVFWILQRRNRFLVHNVWIDFIDNDRLLQEESKDEKLFSGTCHMGPKYQFIHRGSDQLSNKLYVTGAENVAREDAEFGNLVTSTKVDQTTDALMSQNRGKRDALLNDLHSGVVDKMAVTSASMEHIVRAMSALIRGFHERYKHYSYFRQLLHFCTMHLSTHGQGGQICGRSVITSSLGGVEMLFPAATAAYENTLHMLAHGFIRMQPDEQIPLMMLVLEGFPLCDALVEFKFESLDLFSAFTPECLSSTDLCGAYMRLSEAVRDPERGDRALKLLRRLGIDKAAASLPPQQFAPLIPLAFRNLASQPLSDSPLHILCLEHAVTFVFHAFPANFVTGLDLALNGCNTGETPLQLLQIFVERLGAENFEFPKTEYPLSNEKLSSYFARGCKMPELAIECALHLAQTLVDGRSRLTSFYAIWGRYMDCVTKLAQLFLFVPTREAFPPDAPSTVIQKGKTILISDVHIYNQVFLEFARVFQQILDVFSPLVVPVSSSLPPFSPSNETEAHLVLDRLVQLLTALPHNASLKPGTQNLPSLVWQFYFEKLSVLSHGSSSHYFSVIESHFVRIPWSSFHPSHRGLSAMDECLATRSPHCASFVGQVVVRVLWKDVLIHYVRFCLMSTLSSVEKEVISHYLSTLFSVLVRIGANTSNYIKVRASLLDLLKSLSDRGDWSTISPEDAEKLAKVVAVCFPHDSLTNPTDVQTMWLRTECSLVLREGPTAAPPAYNSLIADVNSIAQQHESLVTTWNAYLDANFESPLVIMSLNTLIGSLNADQVATASKVLEKTIRSYFKRMCIAKLHFCFSYGKSFIPQAAKDDSSFITSLMSSKKTAHSPRMRVIFIILELYLTQQMMGENQLPRATEGAPVLNSRINALKEVAATKVIASFRLHLNISLNSVCSIRSFYTNTIMGVCGAVLGGPWNTYGFDPRVPGSLSLPSLRRRQIGTRLIRKDSSTGSIHR</sequence>
<evidence type="ECO:0000313" key="2">
    <source>
        <dbReference type="Proteomes" id="UP000035642"/>
    </source>
</evidence>
<dbReference type="Proteomes" id="UP000035642">
    <property type="component" value="Unassembled WGS sequence"/>
</dbReference>
<dbReference type="GO" id="GO:0005737">
    <property type="term" value="C:cytoplasm"/>
    <property type="evidence" value="ECO:0007669"/>
    <property type="project" value="TreeGrafter"/>
</dbReference>
<accession>A0A0K0DLR3</accession>
<dbReference type="InterPro" id="IPR059030">
    <property type="entry name" value="TPR_Epg5_mid"/>
</dbReference>
<reference evidence="3" key="2">
    <citation type="submission" date="2017-02" db="UniProtKB">
        <authorList>
            <consortium name="WormBaseParasite"/>
        </authorList>
    </citation>
    <scope>IDENTIFICATION</scope>
</reference>
<feature type="domain" description="Epg5-like central TPR repeats" evidence="1">
    <location>
        <begin position="441"/>
        <end position="840"/>
    </location>
</feature>